<comment type="caution">
    <text evidence="11">The sequence shown here is derived from an EMBL/GenBank/DDBJ whole genome shotgun (WGS) entry which is preliminary data.</text>
</comment>
<name>A0A2T9Z550_9FUNG</name>
<dbReference type="InterPro" id="IPR001394">
    <property type="entry name" value="Peptidase_C19_UCH"/>
</dbReference>
<dbReference type="InterPro" id="IPR018200">
    <property type="entry name" value="USP_CS"/>
</dbReference>
<dbReference type="GO" id="GO:0016579">
    <property type="term" value="P:protein deubiquitination"/>
    <property type="evidence" value="ECO:0007669"/>
    <property type="project" value="InterPro"/>
</dbReference>
<feature type="domain" description="USP" evidence="10">
    <location>
        <begin position="71"/>
        <end position="404"/>
    </location>
</feature>
<keyword evidence="7" id="KW-0788">Thiol protease</keyword>
<evidence type="ECO:0000256" key="1">
    <source>
        <dbReference type="ARBA" id="ARBA00000707"/>
    </source>
</evidence>
<dbReference type="InterPro" id="IPR028889">
    <property type="entry name" value="USP"/>
</dbReference>
<dbReference type="GO" id="GO:0005829">
    <property type="term" value="C:cytosol"/>
    <property type="evidence" value="ECO:0007669"/>
    <property type="project" value="TreeGrafter"/>
</dbReference>
<evidence type="ECO:0000256" key="4">
    <source>
        <dbReference type="ARBA" id="ARBA00022670"/>
    </source>
</evidence>
<evidence type="ECO:0000256" key="3">
    <source>
        <dbReference type="ARBA" id="ARBA00012759"/>
    </source>
</evidence>
<keyword evidence="4" id="KW-0645">Protease</keyword>
<gene>
    <name evidence="11" type="ORF">BB559_000520</name>
</gene>
<comment type="similarity">
    <text evidence="2">Belongs to the peptidase C19 family.</text>
</comment>
<organism evidence="11 12">
    <name type="scientific">Furculomyces boomerangus</name>
    <dbReference type="NCBI Taxonomy" id="61424"/>
    <lineage>
        <taxon>Eukaryota</taxon>
        <taxon>Fungi</taxon>
        <taxon>Fungi incertae sedis</taxon>
        <taxon>Zoopagomycota</taxon>
        <taxon>Kickxellomycotina</taxon>
        <taxon>Harpellomycetes</taxon>
        <taxon>Harpellales</taxon>
        <taxon>Harpellaceae</taxon>
        <taxon>Furculomyces</taxon>
    </lineage>
</organism>
<evidence type="ECO:0000259" key="10">
    <source>
        <dbReference type="PROSITE" id="PS50235"/>
    </source>
</evidence>
<keyword evidence="9" id="KW-1133">Transmembrane helix</keyword>
<evidence type="ECO:0000256" key="5">
    <source>
        <dbReference type="ARBA" id="ARBA00022786"/>
    </source>
</evidence>
<evidence type="ECO:0000256" key="8">
    <source>
        <dbReference type="SAM" id="Coils"/>
    </source>
</evidence>
<dbReference type="EC" id="3.4.19.12" evidence="3"/>
<proteinExistence type="inferred from homology"/>
<dbReference type="OrthoDB" id="2020758at2759"/>
<evidence type="ECO:0000256" key="6">
    <source>
        <dbReference type="ARBA" id="ARBA00022801"/>
    </source>
</evidence>
<keyword evidence="12" id="KW-1185">Reference proteome</keyword>
<sequence length="405" mass="45974">MDIIIQKKIRGIPLGILIVSFGALFVGILSARTAIGFLTGKETINKVKKRRKTRKVVGENNKGGEGKRYPRTLYNLGNTCFANSVLQSLSSLNLFCEYVENKNKELSSGSMVRIRRKQGSDEEIIWELYNVLKEIEPTEKRRGVFVPKEFLRILGGKAPWVWSREEQDAQEFFQIITQTLEGAKIEKKQSLKQISESEKETERRRNPFSGLAASKIACVRCGYTASLRHYSIDSISLPVPRVGSCRVEDCLKLYTGIDELEDFRCRRCVLEATVKEKKEEAEKTSGKRKRERLEKEIMQVEDALKNDPEKELGTIELSGKLTGHLDTRPLRPISQSSPQPTMYTLTAIVSHDGSHSSGHYYAYKRVDTNSTVQWFRVADSNLNEVSESIAIGVTNAFMLFYTKDI</sequence>
<dbReference type="EMBL" id="MBFT01000025">
    <property type="protein sequence ID" value="PVU99664.1"/>
    <property type="molecule type" value="Genomic_DNA"/>
</dbReference>
<dbReference type="PROSITE" id="PS00973">
    <property type="entry name" value="USP_2"/>
    <property type="match status" value="1"/>
</dbReference>
<evidence type="ECO:0000313" key="11">
    <source>
        <dbReference type="EMBL" id="PVU99664.1"/>
    </source>
</evidence>
<keyword evidence="5" id="KW-0833">Ubl conjugation pathway</keyword>
<dbReference type="GO" id="GO:0005634">
    <property type="term" value="C:nucleus"/>
    <property type="evidence" value="ECO:0007669"/>
    <property type="project" value="TreeGrafter"/>
</dbReference>
<dbReference type="PROSITE" id="PS50235">
    <property type="entry name" value="USP_3"/>
    <property type="match status" value="1"/>
</dbReference>
<dbReference type="InterPro" id="IPR038765">
    <property type="entry name" value="Papain-like_cys_pep_sf"/>
</dbReference>
<dbReference type="SUPFAM" id="SSF54001">
    <property type="entry name" value="Cysteine proteinases"/>
    <property type="match status" value="1"/>
</dbReference>
<dbReference type="STRING" id="61424.A0A2T9Z550"/>
<evidence type="ECO:0000313" key="12">
    <source>
        <dbReference type="Proteomes" id="UP000245699"/>
    </source>
</evidence>
<feature type="transmembrane region" description="Helical" evidence="9">
    <location>
        <begin position="12"/>
        <end position="31"/>
    </location>
</feature>
<protein>
    <recommendedName>
        <fullName evidence="3">ubiquitinyl hydrolase 1</fullName>
        <ecNumber evidence="3">3.4.19.12</ecNumber>
    </recommendedName>
</protein>
<keyword evidence="8" id="KW-0175">Coiled coil</keyword>
<dbReference type="GO" id="GO:0004843">
    <property type="term" value="F:cysteine-type deubiquitinase activity"/>
    <property type="evidence" value="ECO:0007669"/>
    <property type="project" value="UniProtKB-EC"/>
</dbReference>
<dbReference type="PANTHER" id="PTHR24006">
    <property type="entry name" value="UBIQUITIN CARBOXYL-TERMINAL HYDROLASE"/>
    <property type="match status" value="1"/>
</dbReference>
<dbReference type="Pfam" id="PF00443">
    <property type="entry name" value="UCH"/>
    <property type="match status" value="1"/>
</dbReference>
<evidence type="ECO:0000256" key="7">
    <source>
        <dbReference type="ARBA" id="ARBA00022807"/>
    </source>
</evidence>
<dbReference type="InterPro" id="IPR050164">
    <property type="entry name" value="Peptidase_C19"/>
</dbReference>
<dbReference type="Gene3D" id="3.90.70.10">
    <property type="entry name" value="Cysteine proteinases"/>
    <property type="match status" value="1"/>
</dbReference>
<feature type="coiled-coil region" evidence="8">
    <location>
        <begin position="274"/>
        <end position="303"/>
    </location>
</feature>
<evidence type="ECO:0000256" key="2">
    <source>
        <dbReference type="ARBA" id="ARBA00009085"/>
    </source>
</evidence>
<dbReference type="GO" id="GO:0006508">
    <property type="term" value="P:proteolysis"/>
    <property type="evidence" value="ECO:0007669"/>
    <property type="project" value="UniProtKB-KW"/>
</dbReference>
<dbReference type="AlphaFoldDB" id="A0A2T9Z550"/>
<reference evidence="11 12" key="1">
    <citation type="journal article" date="2018" name="MBio">
        <title>Comparative Genomics Reveals the Core Gene Toolbox for the Fungus-Insect Symbiosis.</title>
        <authorList>
            <person name="Wang Y."/>
            <person name="Stata M."/>
            <person name="Wang W."/>
            <person name="Stajich J.E."/>
            <person name="White M.M."/>
            <person name="Moncalvo J.M."/>
        </authorList>
    </citation>
    <scope>NUCLEOTIDE SEQUENCE [LARGE SCALE GENOMIC DNA]</scope>
    <source>
        <strain evidence="11 12">AUS-77-4</strain>
    </source>
</reference>
<accession>A0A2T9Z550</accession>
<comment type="catalytic activity">
    <reaction evidence="1">
        <text>Thiol-dependent hydrolysis of ester, thioester, amide, peptide and isopeptide bonds formed by the C-terminal Gly of ubiquitin (a 76-residue protein attached to proteins as an intracellular targeting signal).</text>
        <dbReference type="EC" id="3.4.19.12"/>
    </reaction>
</comment>
<keyword evidence="6" id="KW-0378">Hydrolase</keyword>
<dbReference type="PANTHER" id="PTHR24006:SF888">
    <property type="entry name" value="UBIQUITIN CARBOXYL-TERMINAL HYDROLASE 30"/>
    <property type="match status" value="1"/>
</dbReference>
<keyword evidence="9" id="KW-0472">Membrane</keyword>
<evidence type="ECO:0000256" key="9">
    <source>
        <dbReference type="SAM" id="Phobius"/>
    </source>
</evidence>
<dbReference type="Proteomes" id="UP000245699">
    <property type="component" value="Unassembled WGS sequence"/>
</dbReference>
<keyword evidence="9" id="KW-0812">Transmembrane</keyword>